<proteinExistence type="predicted"/>
<sequence>MQSVDRAQQSIKGQSHAVSRTTPHHDRVWTQLLKELHAGMKDMKRDENAWLPWDFKAETLHTSIFNICQPNATL</sequence>
<gene>
    <name evidence="2" type="ORF">HaLaN_14732</name>
</gene>
<feature type="compositionally biased region" description="Polar residues" evidence="1">
    <location>
        <begin position="1"/>
        <end position="21"/>
    </location>
</feature>
<organism evidence="2 3">
    <name type="scientific">Haematococcus lacustris</name>
    <name type="common">Green alga</name>
    <name type="synonym">Haematococcus pluvialis</name>
    <dbReference type="NCBI Taxonomy" id="44745"/>
    <lineage>
        <taxon>Eukaryota</taxon>
        <taxon>Viridiplantae</taxon>
        <taxon>Chlorophyta</taxon>
        <taxon>core chlorophytes</taxon>
        <taxon>Chlorophyceae</taxon>
        <taxon>CS clade</taxon>
        <taxon>Chlamydomonadales</taxon>
        <taxon>Haematococcaceae</taxon>
        <taxon>Haematococcus</taxon>
    </lineage>
</organism>
<dbReference type="Proteomes" id="UP000485058">
    <property type="component" value="Unassembled WGS sequence"/>
</dbReference>
<reference evidence="2 3" key="1">
    <citation type="submission" date="2020-02" db="EMBL/GenBank/DDBJ databases">
        <title>Draft genome sequence of Haematococcus lacustris strain NIES-144.</title>
        <authorList>
            <person name="Morimoto D."/>
            <person name="Nakagawa S."/>
            <person name="Yoshida T."/>
            <person name="Sawayama S."/>
        </authorList>
    </citation>
    <scope>NUCLEOTIDE SEQUENCE [LARGE SCALE GENOMIC DNA]</scope>
    <source>
        <strain evidence="2 3">NIES-144</strain>
    </source>
</reference>
<feature type="region of interest" description="Disordered" evidence="1">
    <location>
        <begin position="1"/>
        <end position="26"/>
    </location>
</feature>
<keyword evidence="3" id="KW-1185">Reference proteome</keyword>
<protein>
    <submittedName>
        <fullName evidence="2">Uncharacterized protein</fullName>
    </submittedName>
</protein>
<evidence type="ECO:0000313" key="3">
    <source>
        <dbReference type="Proteomes" id="UP000485058"/>
    </source>
</evidence>
<feature type="non-terminal residue" evidence="2">
    <location>
        <position position="74"/>
    </location>
</feature>
<dbReference type="EMBL" id="BLLF01001234">
    <property type="protein sequence ID" value="GFH17999.1"/>
    <property type="molecule type" value="Genomic_DNA"/>
</dbReference>
<name>A0A699ZF35_HAELA</name>
<evidence type="ECO:0000256" key="1">
    <source>
        <dbReference type="SAM" id="MobiDB-lite"/>
    </source>
</evidence>
<accession>A0A699ZF35</accession>
<evidence type="ECO:0000313" key="2">
    <source>
        <dbReference type="EMBL" id="GFH17999.1"/>
    </source>
</evidence>
<dbReference type="AlphaFoldDB" id="A0A699ZF35"/>
<comment type="caution">
    <text evidence="2">The sequence shown here is derived from an EMBL/GenBank/DDBJ whole genome shotgun (WGS) entry which is preliminary data.</text>
</comment>